<feature type="compositionally biased region" description="Polar residues" evidence="5">
    <location>
        <begin position="42"/>
        <end position="72"/>
    </location>
</feature>
<dbReference type="InterPro" id="IPR001452">
    <property type="entry name" value="SH3_domain"/>
</dbReference>
<keyword evidence="10" id="KW-1185">Reference proteome</keyword>
<dbReference type="SUPFAM" id="SSF48366">
    <property type="entry name" value="Ras GEF"/>
    <property type="match status" value="1"/>
</dbReference>
<feature type="region of interest" description="Disordered" evidence="5">
    <location>
        <begin position="1203"/>
        <end position="1225"/>
    </location>
</feature>
<evidence type="ECO:0000259" key="6">
    <source>
        <dbReference type="PROSITE" id="PS50002"/>
    </source>
</evidence>
<dbReference type="PANTHER" id="PTHR23113:SF354">
    <property type="entry name" value="BUD SITE SELECTION PROTEIN 5"/>
    <property type="match status" value="1"/>
</dbReference>
<dbReference type="PROSITE" id="PS00720">
    <property type="entry name" value="RASGEF"/>
    <property type="match status" value="1"/>
</dbReference>
<evidence type="ECO:0000256" key="5">
    <source>
        <dbReference type="SAM" id="MobiDB-lite"/>
    </source>
</evidence>
<dbReference type="Pfam" id="PF00617">
    <property type="entry name" value="RasGEF"/>
    <property type="match status" value="1"/>
</dbReference>
<feature type="compositionally biased region" description="Polar residues" evidence="5">
    <location>
        <begin position="617"/>
        <end position="652"/>
    </location>
</feature>
<feature type="region of interest" description="Disordered" evidence="5">
    <location>
        <begin position="314"/>
        <end position="334"/>
    </location>
</feature>
<dbReference type="AlphaFoldDB" id="A0A9Q9DSL2"/>
<dbReference type="InterPro" id="IPR000651">
    <property type="entry name" value="Ras-like_Gua-exchang_fac_N"/>
</dbReference>
<dbReference type="InterPro" id="IPR019804">
    <property type="entry name" value="Ras_G-nucl-exch_fac_CS"/>
</dbReference>
<dbReference type="PROSITE" id="PS50212">
    <property type="entry name" value="RASGEF_NTER"/>
    <property type="match status" value="1"/>
</dbReference>
<dbReference type="InterPro" id="IPR023578">
    <property type="entry name" value="Ras_GEF_dom_sf"/>
</dbReference>
<dbReference type="PROSITE" id="PS50009">
    <property type="entry name" value="RASGEF_CAT"/>
    <property type="match status" value="1"/>
</dbReference>
<dbReference type="CDD" id="cd06224">
    <property type="entry name" value="REM"/>
    <property type="match status" value="1"/>
</dbReference>
<keyword evidence="1 4" id="KW-0728">SH3 domain</keyword>
<proteinExistence type="predicted"/>
<feature type="region of interest" description="Disordered" evidence="5">
    <location>
        <begin position="551"/>
        <end position="733"/>
    </location>
</feature>
<evidence type="ECO:0000259" key="8">
    <source>
        <dbReference type="PROSITE" id="PS50212"/>
    </source>
</evidence>
<feature type="compositionally biased region" description="Low complexity" evidence="5">
    <location>
        <begin position="564"/>
        <end position="576"/>
    </location>
</feature>
<gene>
    <name evidence="9" type="ORF">yc1106_03825</name>
</gene>
<feature type="compositionally biased region" description="Polar residues" evidence="5">
    <location>
        <begin position="315"/>
        <end position="334"/>
    </location>
</feature>
<dbReference type="OrthoDB" id="546434at2759"/>
<dbReference type="SUPFAM" id="SSF50044">
    <property type="entry name" value="SH3-domain"/>
    <property type="match status" value="1"/>
</dbReference>
<dbReference type="Gene3D" id="1.20.870.10">
    <property type="entry name" value="Son of sevenless (SoS) protein Chain: S domain 1"/>
    <property type="match status" value="1"/>
</dbReference>
<evidence type="ECO:0000256" key="3">
    <source>
        <dbReference type="PROSITE-ProRule" id="PRU00168"/>
    </source>
</evidence>
<feature type="compositionally biased region" description="Polar residues" evidence="5">
    <location>
        <begin position="695"/>
        <end position="733"/>
    </location>
</feature>
<dbReference type="GO" id="GO:0005886">
    <property type="term" value="C:plasma membrane"/>
    <property type="evidence" value="ECO:0007669"/>
    <property type="project" value="TreeGrafter"/>
</dbReference>
<dbReference type="SMART" id="SM00326">
    <property type="entry name" value="SH3"/>
    <property type="match status" value="1"/>
</dbReference>
<dbReference type="Pfam" id="PF00618">
    <property type="entry name" value="RasGEF_N"/>
    <property type="match status" value="1"/>
</dbReference>
<name>A0A9Q9DSL2_CURCL</name>
<dbReference type="EMBL" id="CP089276">
    <property type="protein sequence ID" value="USP76551.1"/>
    <property type="molecule type" value="Genomic_DNA"/>
</dbReference>
<dbReference type="SMART" id="SM00147">
    <property type="entry name" value="RasGEF"/>
    <property type="match status" value="1"/>
</dbReference>
<dbReference type="InterPro" id="IPR036964">
    <property type="entry name" value="RASGEF_cat_dom_sf"/>
</dbReference>
<dbReference type="PROSITE" id="PS50002">
    <property type="entry name" value="SH3"/>
    <property type="match status" value="1"/>
</dbReference>
<dbReference type="PANTHER" id="PTHR23113">
    <property type="entry name" value="GUANINE NUCLEOTIDE EXCHANGE FACTOR"/>
    <property type="match status" value="1"/>
</dbReference>
<dbReference type="Gene3D" id="1.10.840.10">
    <property type="entry name" value="Ras guanine-nucleotide exchange factors catalytic domain"/>
    <property type="match status" value="1"/>
</dbReference>
<evidence type="ECO:0000256" key="2">
    <source>
        <dbReference type="ARBA" id="ARBA00022658"/>
    </source>
</evidence>
<dbReference type="GO" id="GO:0007265">
    <property type="term" value="P:Ras protein signal transduction"/>
    <property type="evidence" value="ECO:0007669"/>
    <property type="project" value="TreeGrafter"/>
</dbReference>
<evidence type="ECO:0000259" key="7">
    <source>
        <dbReference type="PROSITE" id="PS50009"/>
    </source>
</evidence>
<reference evidence="9" key="1">
    <citation type="submission" date="2021-12" db="EMBL/GenBank/DDBJ databases">
        <title>Curvularia clavata genome.</title>
        <authorList>
            <person name="Cao Y."/>
        </authorList>
    </citation>
    <scope>NUCLEOTIDE SEQUENCE</scope>
    <source>
        <strain evidence="9">Yc1106</strain>
    </source>
</reference>
<feature type="compositionally biased region" description="Low complexity" evidence="5">
    <location>
        <begin position="665"/>
        <end position="694"/>
    </location>
</feature>
<dbReference type="InterPro" id="IPR001895">
    <property type="entry name" value="RASGEF_cat_dom"/>
</dbReference>
<dbReference type="InterPro" id="IPR008937">
    <property type="entry name" value="Ras-like_GEF"/>
</dbReference>
<protein>
    <submittedName>
        <fullName evidence="9">Uncharacterized protein</fullName>
    </submittedName>
</protein>
<dbReference type="Gene3D" id="2.30.30.40">
    <property type="entry name" value="SH3 Domains"/>
    <property type="match status" value="1"/>
</dbReference>
<dbReference type="CDD" id="cd00155">
    <property type="entry name" value="RasGEF"/>
    <property type="match status" value="1"/>
</dbReference>
<organism evidence="9 10">
    <name type="scientific">Curvularia clavata</name>
    <dbReference type="NCBI Taxonomy" id="95742"/>
    <lineage>
        <taxon>Eukaryota</taxon>
        <taxon>Fungi</taxon>
        <taxon>Dikarya</taxon>
        <taxon>Ascomycota</taxon>
        <taxon>Pezizomycotina</taxon>
        <taxon>Dothideomycetes</taxon>
        <taxon>Pleosporomycetidae</taxon>
        <taxon>Pleosporales</taxon>
        <taxon>Pleosporineae</taxon>
        <taxon>Pleosporaceae</taxon>
        <taxon>Curvularia</taxon>
    </lineage>
</organism>
<evidence type="ECO:0000256" key="1">
    <source>
        <dbReference type="ARBA" id="ARBA00022443"/>
    </source>
</evidence>
<feature type="domain" description="N-terminal Ras-GEF" evidence="8">
    <location>
        <begin position="775"/>
        <end position="895"/>
    </location>
</feature>
<feature type="domain" description="SH3" evidence="6">
    <location>
        <begin position="86"/>
        <end position="156"/>
    </location>
</feature>
<feature type="compositionally biased region" description="Polar residues" evidence="5">
    <location>
        <begin position="1206"/>
        <end position="1225"/>
    </location>
</feature>
<evidence type="ECO:0000313" key="9">
    <source>
        <dbReference type="EMBL" id="USP76551.1"/>
    </source>
</evidence>
<dbReference type="InterPro" id="IPR036028">
    <property type="entry name" value="SH3-like_dom_sf"/>
</dbReference>
<feature type="compositionally biased region" description="Basic residues" evidence="5">
    <location>
        <begin position="26"/>
        <end position="41"/>
    </location>
</feature>
<feature type="compositionally biased region" description="Basic and acidic residues" evidence="5">
    <location>
        <begin position="1"/>
        <end position="15"/>
    </location>
</feature>
<evidence type="ECO:0000256" key="4">
    <source>
        <dbReference type="PROSITE-ProRule" id="PRU00192"/>
    </source>
</evidence>
<feature type="domain" description="Ras-GEF" evidence="7">
    <location>
        <begin position="956"/>
        <end position="1201"/>
    </location>
</feature>
<keyword evidence="2 3" id="KW-0344">Guanine-nucleotide releasing factor</keyword>
<sequence length="1248" mass="136353">MAAPIHEQEEMDRRSSALVAPLNIHKSPKRSRSRTAVRGHTRQSSSMGTLSSRSQTHISPPLTPRTSTEAMAQQQQLQQQPEPQPVFHNYLRAFYHYNPTSIVSSSADESSITVAIKQGDVILVHSVHPNGWADGTLLASGARGWLPTNYCEPYDHPIIRNLLTALTHLWDLVRDGENGDLVAFSRQDYVKGMIVGVRLFLERTECLQKDSRLVVAHVGLRRMRKALLGDLSTLVKTAKSFQEALLSKEEPIPVFEHMDELVFKSFKLVTRAVRFLDIWATDAVSLSLFELGDVGNRPLTPPSDAVDAAVEPLATSATSTDDGPSASTCDSPVTQGSASIHDDWCTGTAQSSRNFSRLSVAFSLPSEADSVHSSIIHSHSAFSSKRTSMTHRLSYTGKSSSARRGNLASEKLNSAHDAFLGFIGSFIGLHLQSRSSDELAQTTKHSVVACRQLLTVVEEVWERDSRRSNPLEEARDTMYARLTDLVQATKDMFIQAEAEGEEMIAPDAGKQIVKAATSCVRAAGDCVAKARIVIERIGDFEFETEATGLGLSSSLFQEPEPIEQEPTSESSSSPKPTDTVMETDKPLPAPPTEDLETPVPVPVIDPESKPLPDVPATSPTEEQRLSLQSTPQTVVVESSTAPSFRSSRTSLPPLSAVPTPILNPSTASESAESLASTTHGSFTSSLTTDSATTSVNDNVSTYHSSARGGSTSAESLISTRATTPDHSPTKKQSCQTLVSSVGSSSDLQQLANEDIVAGEEHLLETTYVHELIYNKDGQILGGSLPALVEQLTTHESTPDILFVNAFYLTFRLFTTPTDLAQCLIDRFDYIGSSQTVGVPVRLRVYNVFKGWLETHWSGDTDCAALGVILAFATGKLRAAMPAAGKRLAELTSKVTEVRAGALVPRLVSSIGRTCASNVAYTAADSNVPSPLVSKSQLNALRACKDGKTQCSIMDFDPLELARQFTIIESKLFCAIQPEELLALEWTKKKDSKAHNVKAMSTLSTDLANLVADTILQLEDAKKRALVIKQWIKIAAKCLELHNYDSLMAIICSLNSSMVMRLKRTWDLVSAKTKARLDELKAITDVGRNYAVLRQRLQDHIAPCIPFVGIYLTDLTFIDVGNGTTRQLPGDSGSDSVSVINFDKHMKTAKIIGQLQSFQVPYRLAAVPEMQEWMESQIQRMHASDQANVQNYYRRSLLLEPRDTQHSIRGSPSIDNSAPSVLSTESRNTSKDKFEFLNFNFSTSNLKGS</sequence>
<dbReference type="Proteomes" id="UP001056012">
    <property type="component" value="Chromosome 3"/>
</dbReference>
<feature type="region of interest" description="Disordered" evidence="5">
    <location>
        <begin position="1"/>
        <end position="82"/>
    </location>
</feature>
<dbReference type="GO" id="GO:0005085">
    <property type="term" value="F:guanyl-nucleotide exchange factor activity"/>
    <property type="evidence" value="ECO:0007669"/>
    <property type="project" value="UniProtKB-KW"/>
</dbReference>
<accession>A0A9Q9DSL2</accession>
<evidence type="ECO:0000313" key="10">
    <source>
        <dbReference type="Proteomes" id="UP001056012"/>
    </source>
</evidence>
<dbReference type="VEuPathDB" id="FungiDB:yc1106_03825"/>
<dbReference type="SMART" id="SM00229">
    <property type="entry name" value="RasGEFN"/>
    <property type="match status" value="1"/>
</dbReference>